<dbReference type="GO" id="GO:0016491">
    <property type="term" value="F:oxidoreductase activity"/>
    <property type="evidence" value="ECO:0007669"/>
    <property type="project" value="UniProtKB-KW"/>
</dbReference>
<sequence>MLIGAPPVPVPTTIAVPCGGKRPYCAQLRYPEEEITSFREVAIEEFTTDFGGLRRAVPRAVYRMPSAFPSALLGSGRPLTLRGAGHSCHGQTVTDGELLVTYAPGAAASQVRLLGDGLVEVPAGMSWYGLERYLNRRGLALPVLTDYLHVSVGGTLSVGGVGTYSVRYGMQVDQVERIQLIDGTGASRWCSRNDHPELFRFALGGLGTVGLIERAVLRTVPYQRETHVHRVRHATLAELAEYAERIAQREDVVAYWAGLRRDKLYSFIGLDGSDRRRCSEENCTFRLDLPFIGQRESGRPAGLRVDRVRLWSDYVVPAGRLAPMVAAVEPLLQRAPLNRVRPILYFLIMRRPPDATSFAFAPTSAAPVSIGLGIYTGVEPHDQAAVAGIRDAFRDLLARCCELGGRPYLYGSVDLDSSLAERLYGTDLERLAQLRSSYRLEHVNAHLPLARAAVPT</sequence>
<keyword evidence="7" id="KW-1185">Reference proteome</keyword>
<dbReference type="GO" id="GO:0071949">
    <property type="term" value="F:FAD binding"/>
    <property type="evidence" value="ECO:0007669"/>
    <property type="project" value="InterPro"/>
</dbReference>
<dbReference type="PANTHER" id="PTHR13878">
    <property type="entry name" value="GULONOLACTONE OXIDASE"/>
    <property type="match status" value="1"/>
</dbReference>
<dbReference type="SUPFAM" id="SSF56176">
    <property type="entry name" value="FAD-binding/transporter-associated domain-like"/>
    <property type="match status" value="1"/>
</dbReference>
<proteinExistence type="inferred from homology"/>
<dbReference type="InterPro" id="IPR036318">
    <property type="entry name" value="FAD-bd_PCMH-like_sf"/>
</dbReference>
<dbReference type="Proteomes" id="UP000188836">
    <property type="component" value="Unassembled WGS sequence"/>
</dbReference>
<protein>
    <recommendedName>
        <fullName evidence="5">FAD-binding PCMH-type domain-containing protein</fullName>
    </recommendedName>
</protein>
<accession>A0A1W0B9T2</accession>
<dbReference type="PANTHER" id="PTHR13878:SF53">
    <property type="entry name" value="CYTOKININ DEHYDROGENASE 6"/>
    <property type="match status" value="1"/>
</dbReference>
<evidence type="ECO:0000259" key="5">
    <source>
        <dbReference type="PROSITE" id="PS51387"/>
    </source>
</evidence>
<dbReference type="InterPro" id="IPR016169">
    <property type="entry name" value="FAD-bd_PCMH_sub2"/>
</dbReference>
<dbReference type="EMBL" id="MUMY01000019">
    <property type="protein sequence ID" value="ONM46899.1"/>
    <property type="molecule type" value="Genomic_DNA"/>
</dbReference>
<name>A0A1W0B9T2_9NOCA</name>
<dbReference type="InterPro" id="IPR016164">
    <property type="entry name" value="FAD-linked_Oxase-like_C"/>
</dbReference>
<dbReference type="InterPro" id="IPR016166">
    <property type="entry name" value="FAD-bd_PCMH"/>
</dbReference>
<dbReference type="STRING" id="1538463.B0T36_20765"/>
<comment type="similarity">
    <text evidence="1">Belongs to the oxygen-dependent FAD-linked oxidoreductase family.</text>
</comment>
<dbReference type="Pfam" id="PF01565">
    <property type="entry name" value="FAD_binding_4"/>
    <property type="match status" value="1"/>
</dbReference>
<evidence type="ECO:0000256" key="4">
    <source>
        <dbReference type="ARBA" id="ARBA00023002"/>
    </source>
</evidence>
<organism evidence="6 7">
    <name type="scientific">Nocardia donostiensis</name>
    <dbReference type="NCBI Taxonomy" id="1538463"/>
    <lineage>
        <taxon>Bacteria</taxon>
        <taxon>Bacillati</taxon>
        <taxon>Actinomycetota</taxon>
        <taxon>Actinomycetes</taxon>
        <taxon>Mycobacteriales</taxon>
        <taxon>Nocardiaceae</taxon>
        <taxon>Nocardia</taxon>
    </lineage>
</organism>
<reference evidence="6 7" key="1">
    <citation type="journal article" date="2016" name="Antonie Van Leeuwenhoek">
        <title>Nocardia donostiensis sp. nov., isolated from human respiratory specimens.</title>
        <authorList>
            <person name="Ercibengoa M."/>
            <person name="Bell M."/>
            <person name="Marimon J.M."/>
            <person name="Humrighouse B."/>
            <person name="Klenk H.P."/>
            <person name="Potter G."/>
            <person name="Perez-Trallero E."/>
        </authorList>
    </citation>
    <scope>NUCLEOTIDE SEQUENCE [LARGE SCALE GENOMIC DNA]</scope>
    <source>
        <strain evidence="6 7">X1655</strain>
    </source>
</reference>
<dbReference type="SUPFAM" id="SSF55103">
    <property type="entry name" value="FAD-linked oxidases, C-terminal domain"/>
    <property type="match status" value="1"/>
</dbReference>
<keyword evidence="4" id="KW-0560">Oxidoreductase</keyword>
<feature type="domain" description="FAD-binding PCMH-type" evidence="5">
    <location>
        <begin position="54"/>
        <end position="222"/>
    </location>
</feature>
<evidence type="ECO:0000313" key="7">
    <source>
        <dbReference type="Proteomes" id="UP000188836"/>
    </source>
</evidence>
<gene>
    <name evidence="6" type="ORF">B0T46_20720</name>
</gene>
<dbReference type="PROSITE" id="PS51387">
    <property type="entry name" value="FAD_PCMH"/>
    <property type="match status" value="1"/>
</dbReference>
<dbReference type="InterPro" id="IPR006094">
    <property type="entry name" value="Oxid_FAD_bind_N"/>
</dbReference>
<dbReference type="AlphaFoldDB" id="A0A1W0B9T2"/>
<keyword evidence="2" id="KW-0285">Flavoprotein</keyword>
<evidence type="ECO:0000256" key="2">
    <source>
        <dbReference type="ARBA" id="ARBA00022630"/>
    </source>
</evidence>
<evidence type="ECO:0000313" key="6">
    <source>
        <dbReference type="EMBL" id="ONM46899.1"/>
    </source>
</evidence>
<comment type="caution">
    <text evidence="6">The sequence shown here is derived from an EMBL/GenBank/DDBJ whole genome shotgun (WGS) entry which is preliminary data.</text>
</comment>
<evidence type="ECO:0000256" key="3">
    <source>
        <dbReference type="ARBA" id="ARBA00022827"/>
    </source>
</evidence>
<evidence type="ECO:0000256" key="1">
    <source>
        <dbReference type="ARBA" id="ARBA00005466"/>
    </source>
</evidence>
<keyword evidence="3" id="KW-0274">FAD</keyword>
<dbReference type="Gene3D" id="3.30.465.10">
    <property type="match status" value="1"/>
</dbReference>
<dbReference type="InterPro" id="IPR050432">
    <property type="entry name" value="FAD-linked_Oxidoreductases_BP"/>
</dbReference>